<sequence>MGTVRKVVIVFLDANILFSAALGGESFSLLWDLAQQGKIILLSSPYCMIEARRNIERKRPQALSNFEEKLSGVHSVVSRITMNFQSDLNDKDRPVFDDAIAAGVDVLLTGDVRHFGLLRKRSDLPLRVMSLRTFLLHE</sequence>
<proteinExistence type="predicted"/>
<gene>
    <name evidence="2" type="ordered locus">LFE_2194</name>
</gene>
<dbReference type="STRING" id="1162668.LFE_2194"/>
<dbReference type="EMBL" id="AP012342">
    <property type="protein sequence ID" value="BAM07867.1"/>
    <property type="molecule type" value="Genomic_DNA"/>
</dbReference>
<dbReference type="KEGG" id="lfc:LFE_2194"/>
<dbReference type="RefSeq" id="WP_014450350.1">
    <property type="nucleotide sequence ID" value="NC_017094.1"/>
</dbReference>
<protein>
    <recommendedName>
        <fullName evidence="1">PIN domain-containing protein</fullName>
    </recommendedName>
</protein>
<dbReference type="AlphaFoldDB" id="I0IRG8"/>
<keyword evidence="3" id="KW-1185">Reference proteome</keyword>
<dbReference type="Proteomes" id="UP000007382">
    <property type="component" value="Chromosome"/>
</dbReference>
<name>I0IRG8_LEPFC</name>
<reference evidence="2 3" key="1">
    <citation type="journal article" date="2012" name="J. Bacteriol.">
        <title>Complete Genome Sequence of Leptospirillum ferrooxidans Strain C2-3, Isolated from a Fresh Volcanic Ash Deposit on the Island of Miyake, Japan.</title>
        <authorList>
            <person name="Fujimura R."/>
            <person name="Sato Y."/>
            <person name="Nishizawa T."/>
            <person name="Oshima K."/>
            <person name="Kim S.-W."/>
            <person name="Hattori M."/>
            <person name="Kamijo T."/>
            <person name="Ohta H."/>
        </authorList>
    </citation>
    <scope>NUCLEOTIDE SEQUENCE [LARGE SCALE GENOMIC DNA]</scope>
    <source>
        <strain evidence="2 3">C2-3</strain>
    </source>
</reference>
<dbReference type="Pfam" id="PF13470">
    <property type="entry name" value="PIN_3"/>
    <property type="match status" value="1"/>
</dbReference>
<dbReference type="InterPro" id="IPR002716">
    <property type="entry name" value="PIN_dom"/>
</dbReference>
<dbReference type="InterPro" id="IPR029060">
    <property type="entry name" value="PIN-like_dom_sf"/>
</dbReference>
<dbReference type="eggNOG" id="ENOG5032WPC">
    <property type="taxonomic scope" value="Bacteria"/>
</dbReference>
<organism evidence="2 3">
    <name type="scientific">Leptospirillum ferrooxidans (strain C2-3)</name>
    <dbReference type="NCBI Taxonomy" id="1162668"/>
    <lineage>
        <taxon>Bacteria</taxon>
        <taxon>Pseudomonadati</taxon>
        <taxon>Nitrospirota</taxon>
        <taxon>Nitrospiria</taxon>
        <taxon>Nitrospirales</taxon>
        <taxon>Nitrospiraceae</taxon>
        <taxon>Leptospirillum</taxon>
    </lineage>
</organism>
<evidence type="ECO:0000313" key="2">
    <source>
        <dbReference type="EMBL" id="BAM07867.1"/>
    </source>
</evidence>
<reference evidence="3" key="2">
    <citation type="submission" date="2012-03" db="EMBL/GenBank/DDBJ databases">
        <title>The complete genome sequence of the pioneer microbe on fresh volcanic deposit, Leptospirillum ferrooxidans strain C2-3.</title>
        <authorList>
            <person name="Fujimura R."/>
            <person name="Sato Y."/>
            <person name="Nishizawa T."/>
            <person name="Nanba K."/>
            <person name="Oshima K."/>
            <person name="Hattori M."/>
            <person name="Kamijo T."/>
            <person name="Ohta H."/>
        </authorList>
    </citation>
    <scope>NUCLEOTIDE SEQUENCE [LARGE SCALE GENOMIC DNA]</scope>
    <source>
        <strain evidence="3">C2-3</strain>
    </source>
</reference>
<feature type="domain" description="PIN" evidence="1">
    <location>
        <begin position="10"/>
        <end position="113"/>
    </location>
</feature>
<dbReference type="OrthoDB" id="32841at2"/>
<dbReference type="PATRIC" id="fig|1162668.3.peg.2596"/>
<evidence type="ECO:0000259" key="1">
    <source>
        <dbReference type="Pfam" id="PF13470"/>
    </source>
</evidence>
<evidence type="ECO:0000313" key="3">
    <source>
        <dbReference type="Proteomes" id="UP000007382"/>
    </source>
</evidence>
<accession>I0IRG8</accession>
<dbReference type="HOGENOM" id="CLU_1895208_0_0_0"/>
<dbReference type="SUPFAM" id="SSF88723">
    <property type="entry name" value="PIN domain-like"/>
    <property type="match status" value="1"/>
</dbReference>